<comment type="caution">
    <text evidence="1">The sequence shown here is derived from an EMBL/GenBank/DDBJ whole genome shotgun (WGS) entry which is preliminary data.</text>
</comment>
<accession>A0ABU3D070</accession>
<proteinExistence type="predicted"/>
<evidence type="ECO:0000313" key="2">
    <source>
        <dbReference type="Proteomes" id="UP001248819"/>
    </source>
</evidence>
<protein>
    <submittedName>
        <fullName evidence="1">Uncharacterized protein</fullName>
    </submittedName>
</protein>
<keyword evidence="2" id="KW-1185">Reference proteome</keyword>
<dbReference type="EMBL" id="JAVRHP010000348">
    <property type="protein sequence ID" value="MDT0652028.1"/>
    <property type="molecule type" value="Genomic_DNA"/>
</dbReference>
<reference evidence="1 2" key="1">
    <citation type="submission" date="2023-09" db="EMBL/GenBank/DDBJ databases">
        <authorList>
            <person name="Rey-Velasco X."/>
        </authorList>
    </citation>
    <scope>NUCLEOTIDE SEQUENCE [LARGE SCALE GENOMIC DNA]</scope>
    <source>
        <strain evidence="1 2">F297</strain>
    </source>
</reference>
<dbReference type="Proteomes" id="UP001248819">
    <property type="component" value="Unassembled WGS sequence"/>
</dbReference>
<dbReference type="RefSeq" id="WP_311486087.1">
    <property type="nucleotide sequence ID" value="NZ_JAVRHP010000348.1"/>
</dbReference>
<sequence length="62" mass="7130">MKWGGRIPFMPIVAIFDPSFRGERKVKTKLSTFHSSLFPFSAEIYSHTRDTNSRSIIANFAH</sequence>
<evidence type="ECO:0000313" key="1">
    <source>
        <dbReference type="EMBL" id="MDT0652028.1"/>
    </source>
</evidence>
<organism evidence="1 2">
    <name type="scientific">Autumnicola edwardsiae</name>
    <dbReference type="NCBI Taxonomy" id="3075594"/>
    <lineage>
        <taxon>Bacteria</taxon>
        <taxon>Pseudomonadati</taxon>
        <taxon>Bacteroidota</taxon>
        <taxon>Flavobacteriia</taxon>
        <taxon>Flavobacteriales</taxon>
        <taxon>Flavobacteriaceae</taxon>
        <taxon>Autumnicola</taxon>
    </lineage>
</organism>
<name>A0ABU3D070_9FLAO</name>
<gene>
    <name evidence="1" type="ORF">RM529_17955</name>
</gene>
<feature type="non-terminal residue" evidence="1">
    <location>
        <position position="1"/>
    </location>
</feature>